<dbReference type="Pfam" id="PF07727">
    <property type="entry name" value="RVT_2"/>
    <property type="match status" value="1"/>
</dbReference>
<gene>
    <name evidence="6" type="ORF">Tci_474952</name>
</gene>
<dbReference type="PANTHER" id="PTHR42648:SF32">
    <property type="entry name" value="RIBONUCLEASE H-LIKE DOMAIN, GAG-PRE-INTEGRASE DOMAIN PROTEIN-RELATED"/>
    <property type="match status" value="1"/>
</dbReference>
<dbReference type="GO" id="GO:0016787">
    <property type="term" value="F:hydrolase activity"/>
    <property type="evidence" value="ECO:0007669"/>
    <property type="project" value="UniProtKB-KW"/>
</dbReference>
<evidence type="ECO:0000256" key="2">
    <source>
        <dbReference type="ARBA" id="ARBA00022801"/>
    </source>
</evidence>
<dbReference type="GO" id="GO:0003676">
    <property type="term" value="F:nucleic acid binding"/>
    <property type="evidence" value="ECO:0007669"/>
    <property type="project" value="InterPro"/>
</dbReference>
<dbReference type="InterPro" id="IPR012337">
    <property type="entry name" value="RNaseH-like_sf"/>
</dbReference>
<dbReference type="GO" id="GO:0046872">
    <property type="term" value="F:metal ion binding"/>
    <property type="evidence" value="ECO:0007669"/>
    <property type="project" value="UniProtKB-KW"/>
</dbReference>
<organism evidence="6">
    <name type="scientific">Tanacetum cinerariifolium</name>
    <name type="common">Dalmatian daisy</name>
    <name type="synonym">Chrysanthemum cinerariifolium</name>
    <dbReference type="NCBI Taxonomy" id="118510"/>
    <lineage>
        <taxon>Eukaryota</taxon>
        <taxon>Viridiplantae</taxon>
        <taxon>Streptophyta</taxon>
        <taxon>Embryophyta</taxon>
        <taxon>Tracheophyta</taxon>
        <taxon>Spermatophyta</taxon>
        <taxon>Magnoliopsida</taxon>
        <taxon>eudicotyledons</taxon>
        <taxon>Gunneridae</taxon>
        <taxon>Pentapetalae</taxon>
        <taxon>asterids</taxon>
        <taxon>campanulids</taxon>
        <taxon>Asterales</taxon>
        <taxon>Asteraceae</taxon>
        <taxon>Asteroideae</taxon>
        <taxon>Anthemideae</taxon>
        <taxon>Anthemidinae</taxon>
        <taxon>Tanacetum</taxon>
    </lineage>
</organism>
<keyword evidence="1" id="KW-0479">Metal-binding</keyword>
<proteinExistence type="predicted"/>
<dbReference type="AlphaFoldDB" id="A0A699I136"/>
<dbReference type="InterPro" id="IPR057670">
    <property type="entry name" value="SH3_retrovirus"/>
</dbReference>
<keyword evidence="2" id="KW-0378">Hydrolase</keyword>
<dbReference type="Gene3D" id="3.30.420.10">
    <property type="entry name" value="Ribonuclease H-like superfamily/Ribonuclease H"/>
    <property type="match status" value="1"/>
</dbReference>
<evidence type="ECO:0000256" key="3">
    <source>
        <dbReference type="SAM" id="MobiDB-lite"/>
    </source>
</evidence>
<dbReference type="InterPro" id="IPR039537">
    <property type="entry name" value="Retrotran_Ty1/copia-like"/>
</dbReference>
<evidence type="ECO:0000259" key="4">
    <source>
        <dbReference type="Pfam" id="PF07727"/>
    </source>
</evidence>
<dbReference type="SUPFAM" id="SSF53098">
    <property type="entry name" value="Ribonuclease H-like"/>
    <property type="match status" value="1"/>
</dbReference>
<sequence length="1069" mass="123053">MYKDALKYSSTADKSVEELQVEVELQRLNNHTPEEDQSDQEYRDDEDTGDQATDQPPNLTDYQLVRDREPRIRTKPLRFRDEIAYEDSSKWKAVMKEEIDSLKKNKTCELVDHLAGQKPVSCKWLFKIKEVIKGVQNPRYKARLVAREFTQRADIDYNTEFLHGNLEEVIYMKQLPGYEQEQAEIGSTKSLLKKEFDIKELGEAKKIVGMEIVRDRSLKILRVSQSEYVSKILNNFRIDIEKSVKMPLYYALWDVIENGNSLKPLAQTDEGSSTPYIPGPVTADEKIQKKIDVKARSMLMMALPNEHLMTFNQYKYANSLFDAITTRFDRNDATKKTQKTLLKQMYENFSAQNTESEEKCWPKFKFWLSKHVIRINSKLSTASPQVSTANLSDAIVYAFLANQPNGSQLMHEDLKQIHEYDLEEIDLKWQLALLSMRAKRFFQKTGKKITINGSDTAGYDKAKENRTRNQETTRRKVNVEDTSSKAMVIIDGAGFDWSYMVDDEAPTNMTFMDFSNSEESKGDDEVESPPEIERKTVEPSVDKVKVDIPKENDKPARRPVKYAEMYITQRPRGNISYLTNFKEFDGGYVAFEGGAKGGKITGKGIIKTGKLDFEDVYFVKELKFNHFSVSHMCDKKNSVLFTDTECFVLSPDFKLADESHVLLKVPRKNNMYSVDMKNIVPKRIFVLFTWVFFLATKDDTSRILKSFITEIENLVDKKVKIIRCDNGTEFKNRVMNEFCEQKDHVGKFDGKSDEGFFVGHFTNSKTFRVYNIRTRKVEENLHINFLENKPIIIDDGPKWLFDIDALTESMKYVPVIAGTNFNDFVGKRASFDADGDNKDNDGPCKESEIDNQERPNADNSTKDVNTAGPSINTTSSNINTASPTINIVRQSDDFFGIDNDIRSLDGVEVDKSNISTIYHIPTTLNTRIHKDHSLDNVISDMQSSVQIRRMTITTDEQGFISAIYEEKTHEYLHTCLFAFFLSQEKPKRITNALKDPAWVEAMQEELLLLHLQKVWTLLDLPRGKRAIGTKWVFKNKKDERDIVIRNKAKIDAQGLLKKKALIMMKSLPL</sequence>
<evidence type="ECO:0000256" key="1">
    <source>
        <dbReference type="ARBA" id="ARBA00022723"/>
    </source>
</evidence>
<comment type="caution">
    <text evidence="6">The sequence shown here is derived from an EMBL/GenBank/DDBJ whole genome shotgun (WGS) entry which is preliminary data.</text>
</comment>
<name>A0A699I136_TANCI</name>
<accession>A0A699I136</accession>
<dbReference type="PANTHER" id="PTHR42648">
    <property type="entry name" value="TRANSPOSASE, PUTATIVE-RELATED"/>
    <property type="match status" value="1"/>
</dbReference>
<dbReference type="EMBL" id="BKCJ010233631">
    <property type="protein sequence ID" value="GEZ02979.1"/>
    <property type="molecule type" value="Genomic_DNA"/>
</dbReference>
<protein>
    <submittedName>
        <fullName evidence="6">Uncharacterized protein</fullName>
    </submittedName>
</protein>
<feature type="compositionally biased region" description="Polar residues" evidence="3">
    <location>
        <begin position="857"/>
        <end position="879"/>
    </location>
</feature>
<feature type="region of interest" description="Disordered" evidence="3">
    <location>
        <begin position="454"/>
        <end position="479"/>
    </location>
</feature>
<feature type="compositionally biased region" description="Basic and acidic residues" evidence="3">
    <location>
        <begin position="832"/>
        <end position="856"/>
    </location>
</feature>
<evidence type="ECO:0000259" key="5">
    <source>
        <dbReference type="Pfam" id="PF25597"/>
    </source>
</evidence>
<dbReference type="InterPro" id="IPR036397">
    <property type="entry name" value="RNaseH_sf"/>
</dbReference>
<feature type="compositionally biased region" description="Acidic residues" evidence="3">
    <location>
        <begin position="35"/>
        <end position="49"/>
    </location>
</feature>
<feature type="region of interest" description="Disordered" evidence="3">
    <location>
        <begin position="832"/>
        <end position="879"/>
    </location>
</feature>
<dbReference type="InterPro" id="IPR013103">
    <property type="entry name" value="RVT_2"/>
</dbReference>
<feature type="compositionally biased region" description="Basic and acidic residues" evidence="3">
    <location>
        <begin position="458"/>
        <end position="479"/>
    </location>
</feature>
<dbReference type="Pfam" id="PF25597">
    <property type="entry name" value="SH3_retrovirus"/>
    <property type="match status" value="1"/>
</dbReference>
<feature type="compositionally biased region" description="Polar residues" evidence="3">
    <location>
        <begin position="50"/>
        <end position="59"/>
    </location>
</feature>
<feature type="domain" description="Retroviral polymerase SH3-like" evidence="5">
    <location>
        <begin position="742"/>
        <end position="789"/>
    </location>
</feature>
<feature type="domain" description="Reverse transcriptase Ty1/copia-type" evidence="4">
    <location>
        <begin position="1013"/>
        <end position="1056"/>
    </location>
</feature>
<evidence type="ECO:0000313" key="6">
    <source>
        <dbReference type="EMBL" id="GEZ02979.1"/>
    </source>
</evidence>
<feature type="region of interest" description="Disordered" evidence="3">
    <location>
        <begin position="26"/>
        <end position="59"/>
    </location>
</feature>
<reference evidence="6" key="1">
    <citation type="journal article" date="2019" name="Sci. Rep.">
        <title>Draft genome of Tanacetum cinerariifolium, the natural source of mosquito coil.</title>
        <authorList>
            <person name="Yamashiro T."/>
            <person name="Shiraishi A."/>
            <person name="Satake H."/>
            <person name="Nakayama K."/>
        </authorList>
    </citation>
    <scope>NUCLEOTIDE SEQUENCE</scope>
</reference>